<evidence type="ECO:0000256" key="1">
    <source>
        <dbReference type="ARBA" id="ARBA00010062"/>
    </source>
</evidence>
<dbReference type="AlphaFoldDB" id="A0A923S3N3"/>
<name>A0A923S3N3_9BURK</name>
<dbReference type="InterPro" id="IPR006311">
    <property type="entry name" value="TAT_signal"/>
</dbReference>
<evidence type="ECO:0000313" key="5">
    <source>
        <dbReference type="EMBL" id="MBC5766625.1"/>
    </source>
</evidence>
<dbReference type="Gene3D" id="3.40.50.2300">
    <property type="match status" value="2"/>
</dbReference>
<keyword evidence="2 3" id="KW-0732">Signal</keyword>
<protein>
    <submittedName>
        <fullName evidence="5">ABC transporter substrate-binding protein</fullName>
    </submittedName>
</protein>
<dbReference type="PANTHER" id="PTHR47235:SF1">
    <property type="entry name" value="BLR6548 PROTEIN"/>
    <property type="match status" value="1"/>
</dbReference>
<evidence type="ECO:0000313" key="6">
    <source>
        <dbReference type="Proteomes" id="UP000596827"/>
    </source>
</evidence>
<evidence type="ECO:0000256" key="3">
    <source>
        <dbReference type="SAM" id="SignalP"/>
    </source>
</evidence>
<dbReference type="InterPro" id="IPR028082">
    <property type="entry name" value="Peripla_BP_I"/>
</dbReference>
<accession>A0A923S3N3</accession>
<dbReference type="PROSITE" id="PS51318">
    <property type="entry name" value="TAT"/>
    <property type="match status" value="1"/>
</dbReference>
<evidence type="ECO:0000256" key="2">
    <source>
        <dbReference type="ARBA" id="ARBA00022729"/>
    </source>
</evidence>
<feature type="chain" id="PRO_5037852710" evidence="3">
    <location>
        <begin position="27"/>
        <end position="375"/>
    </location>
</feature>
<gene>
    <name evidence="5" type="ORF">H8R02_19305</name>
</gene>
<dbReference type="PANTHER" id="PTHR47235">
    <property type="entry name" value="BLR6548 PROTEIN"/>
    <property type="match status" value="1"/>
</dbReference>
<dbReference type="InterPro" id="IPR028081">
    <property type="entry name" value="Leu-bd"/>
</dbReference>
<dbReference type="EMBL" id="JACORU010000007">
    <property type="protein sequence ID" value="MBC5766625.1"/>
    <property type="molecule type" value="Genomic_DNA"/>
</dbReference>
<feature type="signal peptide" evidence="3">
    <location>
        <begin position="1"/>
        <end position="26"/>
    </location>
</feature>
<dbReference type="SUPFAM" id="SSF53822">
    <property type="entry name" value="Periplasmic binding protein-like I"/>
    <property type="match status" value="1"/>
</dbReference>
<reference evidence="5" key="1">
    <citation type="submission" date="2020-08" db="EMBL/GenBank/DDBJ databases">
        <title>Ramlibacter sp. GTP1 16S ribosomal RNA gene genome sequencing and assembly.</title>
        <authorList>
            <person name="Kang M."/>
        </authorList>
    </citation>
    <scope>NUCLEOTIDE SEQUENCE</scope>
    <source>
        <strain evidence="5">GTP1</strain>
    </source>
</reference>
<feature type="domain" description="Leucine-binding protein" evidence="4">
    <location>
        <begin position="33"/>
        <end position="341"/>
    </location>
</feature>
<proteinExistence type="inferred from homology"/>
<dbReference type="Pfam" id="PF13458">
    <property type="entry name" value="Peripla_BP_6"/>
    <property type="match status" value="1"/>
</dbReference>
<sequence>MPRPNLNRRQALLLAGAAVAGAPALAQKPAGRPVTVAQIVDVSAAQQDVSKDFLIGSRAAWQDINSKGGVRGRPVQHLTLEVDGTPASLRSAVIQVRDNPGCILLGGTVGDPAATGVARQLQQDGVGIAHVAPWLQNSSLDVDDRTFPIFAARQEQVAHAMKSLTAMGMSELGAVYASPRETALYREDLERIAAELRLKLRSYGGTTADLSALGQSLAPGTPAVLLFVGGTPELAQFTQGLEKQQRQRYLIALADVNLQTLMQMGAARNTPVIATQAVPMVTASLPIVRQYRDALSRLFDEPPTALSLAGFVAARYAYDVLHDVAGEPTRQNVLAAFQRRTPQDIGGYRVAYDPRRRSATYVTQSMLTTDGRVVG</sequence>
<comment type="caution">
    <text evidence="5">The sequence shown here is derived from an EMBL/GenBank/DDBJ whole genome shotgun (WGS) entry which is preliminary data.</text>
</comment>
<comment type="similarity">
    <text evidence="1">Belongs to the leucine-binding protein family.</text>
</comment>
<keyword evidence="6" id="KW-1185">Reference proteome</keyword>
<evidence type="ECO:0000259" key="4">
    <source>
        <dbReference type="Pfam" id="PF13458"/>
    </source>
</evidence>
<organism evidence="5 6">
    <name type="scientific">Ramlibacter albus</name>
    <dbReference type="NCBI Taxonomy" id="2079448"/>
    <lineage>
        <taxon>Bacteria</taxon>
        <taxon>Pseudomonadati</taxon>
        <taxon>Pseudomonadota</taxon>
        <taxon>Betaproteobacteria</taxon>
        <taxon>Burkholderiales</taxon>
        <taxon>Comamonadaceae</taxon>
        <taxon>Ramlibacter</taxon>
    </lineage>
</organism>
<dbReference type="RefSeq" id="WP_187083111.1">
    <property type="nucleotide sequence ID" value="NZ_JACORU010000007.1"/>
</dbReference>
<dbReference type="Proteomes" id="UP000596827">
    <property type="component" value="Unassembled WGS sequence"/>
</dbReference>